<gene>
    <name evidence="3" type="ORF">MNBD_UNCLBAC01-242</name>
</gene>
<dbReference type="GO" id="GO:0003677">
    <property type="term" value="F:DNA binding"/>
    <property type="evidence" value="ECO:0007669"/>
    <property type="project" value="UniProtKB-KW"/>
</dbReference>
<dbReference type="InterPro" id="IPR001387">
    <property type="entry name" value="Cro/C1-type_HTH"/>
</dbReference>
<accession>A0A3B1DJQ9</accession>
<dbReference type="CDD" id="cd00093">
    <property type="entry name" value="HTH_XRE"/>
    <property type="match status" value="1"/>
</dbReference>
<organism evidence="3">
    <name type="scientific">hydrothermal vent metagenome</name>
    <dbReference type="NCBI Taxonomy" id="652676"/>
    <lineage>
        <taxon>unclassified sequences</taxon>
        <taxon>metagenomes</taxon>
        <taxon>ecological metagenomes</taxon>
    </lineage>
</organism>
<dbReference type="SMART" id="SM00530">
    <property type="entry name" value="HTH_XRE"/>
    <property type="match status" value="1"/>
</dbReference>
<keyword evidence="1" id="KW-0238">DNA-binding</keyword>
<name>A0A3B1DJQ9_9ZZZZ</name>
<feature type="domain" description="HTH cro/C1-type" evidence="2">
    <location>
        <begin position="17"/>
        <end position="71"/>
    </location>
</feature>
<dbReference type="AlphaFoldDB" id="A0A3B1DJQ9"/>
<evidence type="ECO:0000313" key="3">
    <source>
        <dbReference type="EMBL" id="VAX35220.1"/>
    </source>
</evidence>
<dbReference type="PROSITE" id="PS50943">
    <property type="entry name" value="HTH_CROC1"/>
    <property type="match status" value="1"/>
</dbReference>
<dbReference type="InterPro" id="IPR010982">
    <property type="entry name" value="Lambda_DNA-bd_dom_sf"/>
</dbReference>
<evidence type="ECO:0000259" key="2">
    <source>
        <dbReference type="PROSITE" id="PS50943"/>
    </source>
</evidence>
<sequence length="73" mass="8463">MKKIIYTKIHKTVVEKLKKARQEAGLDQEKVAKKIGATQSYISKLESGQRKIDIVQLKELSKIYKKKISDFIE</sequence>
<protein>
    <recommendedName>
        <fullName evidence="2">HTH cro/C1-type domain-containing protein</fullName>
    </recommendedName>
</protein>
<dbReference type="Gene3D" id="1.10.260.40">
    <property type="entry name" value="lambda repressor-like DNA-binding domains"/>
    <property type="match status" value="1"/>
</dbReference>
<evidence type="ECO:0000256" key="1">
    <source>
        <dbReference type="ARBA" id="ARBA00023125"/>
    </source>
</evidence>
<reference evidence="3" key="1">
    <citation type="submission" date="2018-06" db="EMBL/GenBank/DDBJ databases">
        <authorList>
            <person name="Zhirakovskaya E."/>
        </authorList>
    </citation>
    <scope>NUCLEOTIDE SEQUENCE</scope>
</reference>
<dbReference type="EMBL" id="UOGJ01000037">
    <property type="protein sequence ID" value="VAX35220.1"/>
    <property type="molecule type" value="Genomic_DNA"/>
</dbReference>
<dbReference type="Pfam" id="PF01381">
    <property type="entry name" value="HTH_3"/>
    <property type="match status" value="1"/>
</dbReference>
<dbReference type="SUPFAM" id="SSF47413">
    <property type="entry name" value="lambda repressor-like DNA-binding domains"/>
    <property type="match status" value="1"/>
</dbReference>
<proteinExistence type="predicted"/>
<dbReference type="PANTHER" id="PTHR46558:SF3">
    <property type="entry name" value="TRANSCRIPTIONAL REGULATOR"/>
    <property type="match status" value="1"/>
</dbReference>
<dbReference type="PANTHER" id="PTHR46558">
    <property type="entry name" value="TRACRIPTIONAL REGULATORY PROTEIN-RELATED-RELATED"/>
    <property type="match status" value="1"/>
</dbReference>